<protein>
    <submittedName>
        <fullName evidence="2">Uncharacterized protein</fullName>
    </submittedName>
</protein>
<dbReference type="AlphaFoldDB" id="A0A5N4CT95"/>
<feature type="region of interest" description="Disordered" evidence="1">
    <location>
        <begin position="850"/>
        <end position="902"/>
    </location>
</feature>
<evidence type="ECO:0000313" key="3">
    <source>
        <dbReference type="Proteomes" id="UP000299084"/>
    </source>
</evidence>
<keyword evidence="3" id="KW-1185">Reference proteome</keyword>
<organism evidence="2 3">
    <name type="scientific">Camelus dromedarius</name>
    <name type="common">Dromedary</name>
    <name type="synonym">Arabian camel</name>
    <dbReference type="NCBI Taxonomy" id="9838"/>
    <lineage>
        <taxon>Eukaryota</taxon>
        <taxon>Metazoa</taxon>
        <taxon>Chordata</taxon>
        <taxon>Craniata</taxon>
        <taxon>Vertebrata</taxon>
        <taxon>Euteleostomi</taxon>
        <taxon>Mammalia</taxon>
        <taxon>Eutheria</taxon>
        <taxon>Laurasiatheria</taxon>
        <taxon>Artiodactyla</taxon>
        <taxon>Tylopoda</taxon>
        <taxon>Camelidae</taxon>
        <taxon>Camelus</taxon>
    </lineage>
</organism>
<sequence>MDKAGVDTTISPESILGRAAPGTSCPFPDAIQHFLHSLNTSAEWEGLSLFQKLTRHSAAVSLNLKHRAKPFPDTQIYWTTVHTSSSAPCSLSITCLSVISFPEGPTSEQTVTQAGEALPSQGRQFPREAAVRKKAAFPSRRQQTWCQIRHQDGRLHPHMMGGEGAPWGLVDKGTNPITGLPLTTSSLSKGPPSNTITLEVRISTQLLELGAWEMGGEPQPLRGFQTNGSLLLLIRNAFPSTFTKSLPPRWACLPCSTLWKTACPVSQVLGDRKGSEPASALQDRRRPALRDSKMTDGHICPHIKASGSQPWLNVTITWEAPQMVLSDCCVGLTFSLDGEPLLWTDSSQIPALLTPSSQTASPTARVVELGLEFHEIASSHLRWSRIWDVGTGRDNHSSSRYLHHRANSGLPHGSAGMNWQWATCMGTETWRGPSDVRRRQWASPLMLFKDITMGPRTRAHDYLDVGRTGIQVFLKGQGREPAGYGNQTLPSASYHNLATATGTQVQMDADRTSEPGPLLRRARREGGLRGREELQLPDRQVRVHVPVHRQPAVCPCHRRYKGTHLCTRRTQLIHDFSKSRSCVTTSLFPRPVTNVSYGQLPCLTLTKTELTNLNVREEELTASAPPAGKIVAQQRAKKESRPEHTHTCSFQRPTAQVQIPVSPLPEVTPSTLQSLHLSDGGSATFLEVLEETKVQSTTCTFSTSGFIPLARPMFCSLVIKHVLRTLSCLVCCSSLSDPGLPPPDQASKGSTMTHKPIKQRQKTPGKEEAPQSTCHTRLSAAPPDRGSFFPEGPDHGCPDPGPAGCGPTQRTGCGAATGKLPEQPANLLLWTPAASSPNWPCRFSPEAQQTLLPQRHPPPPPTATEPRQTWNQSNPDNRRTPPPGRGRQDAGTTTPDFGRASDTRVCTLTPTSQTSTKQAAHTSGLHLLSTVVT</sequence>
<dbReference type="EMBL" id="JWIN03000020">
    <property type="protein sequence ID" value="KAB1262055.1"/>
    <property type="molecule type" value="Genomic_DNA"/>
</dbReference>
<proteinExistence type="predicted"/>
<evidence type="ECO:0000256" key="1">
    <source>
        <dbReference type="SAM" id="MobiDB-lite"/>
    </source>
</evidence>
<feature type="region of interest" description="Disordered" evidence="1">
    <location>
        <begin position="740"/>
        <end position="803"/>
    </location>
</feature>
<dbReference type="Proteomes" id="UP000299084">
    <property type="component" value="Unassembled WGS sequence"/>
</dbReference>
<name>A0A5N4CT95_CAMDR</name>
<comment type="caution">
    <text evidence="2">The sequence shown here is derived from an EMBL/GenBank/DDBJ whole genome shotgun (WGS) entry which is preliminary data.</text>
</comment>
<reference evidence="2 3" key="1">
    <citation type="journal article" date="2019" name="Mol. Ecol. Resour.">
        <title>Improving Illumina assemblies with Hi-C and long reads: an example with the North African dromedary.</title>
        <authorList>
            <person name="Elbers J.P."/>
            <person name="Rogers M.F."/>
            <person name="Perelman P.L."/>
            <person name="Proskuryakova A.A."/>
            <person name="Serdyukova N.A."/>
            <person name="Johnson W.E."/>
            <person name="Horin P."/>
            <person name="Corander J."/>
            <person name="Murphy D."/>
            <person name="Burger P.A."/>
        </authorList>
    </citation>
    <scope>NUCLEOTIDE SEQUENCE [LARGE SCALE GENOMIC DNA]</scope>
    <source>
        <strain evidence="2">Drom800</strain>
        <tissue evidence="2">Blood</tissue>
    </source>
</reference>
<evidence type="ECO:0000313" key="2">
    <source>
        <dbReference type="EMBL" id="KAB1262055.1"/>
    </source>
</evidence>
<gene>
    <name evidence="2" type="ORF">Cadr_000022468</name>
</gene>
<accession>A0A5N4CT95</accession>